<protein>
    <submittedName>
        <fullName evidence="2">Uncharacterized protein</fullName>
    </submittedName>
</protein>
<feature type="transmembrane region" description="Helical" evidence="1">
    <location>
        <begin position="17"/>
        <end position="38"/>
    </location>
</feature>
<evidence type="ECO:0000313" key="2">
    <source>
        <dbReference type="EMBL" id="GMA29542.1"/>
    </source>
</evidence>
<feature type="transmembrane region" description="Helical" evidence="1">
    <location>
        <begin position="43"/>
        <end position="60"/>
    </location>
</feature>
<dbReference type="Proteomes" id="UP001157160">
    <property type="component" value="Unassembled WGS sequence"/>
</dbReference>
<evidence type="ECO:0000313" key="3">
    <source>
        <dbReference type="Proteomes" id="UP001157160"/>
    </source>
</evidence>
<keyword evidence="1" id="KW-1133">Transmembrane helix</keyword>
<comment type="caution">
    <text evidence="2">The sequence shown here is derived from an EMBL/GenBank/DDBJ whole genome shotgun (WGS) entry which is preliminary data.</text>
</comment>
<name>A0AA37UVS3_9MICO</name>
<accession>A0AA37UVS3</accession>
<dbReference type="RefSeq" id="WP_284233756.1">
    <property type="nucleotide sequence ID" value="NZ_BSUL01000001.1"/>
</dbReference>
<evidence type="ECO:0000256" key="1">
    <source>
        <dbReference type="SAM" id="Phobius"/>
    </source>
</evidence>
<organism evidence="2 3">
    <name type="scientific">Arenivirga flava</name>
    <dbReference type="NCBI Taxonomy" id="1930060"/>
    <lineage>
        <taxon>Bacteria</taxon>
        <taxon>Bacillati</taxon>
        <taxon>Actinomycetota</taxon>
        <taxon>Actinomycetes</taxon>
        <taxon>Micrococcales</taxon>
        <taxon>Microbacteriaceae</taxon>
        <taxon>Arenivirga</taxon>
    </lineage>
</organism>
<dbReference type="AlphaFoldDB" id="A0AA37UVS3"/>
<sequence>MGVAFARAGADAAVLDLFYPAAYSLVVGMLYIVGAALFRAVPMLFLGGWILLVGTIAPFFGTPTHYLVMSVAAGGGFLAGAVAMAIISAARPRVARG</sequence>
<keyword evidence="1" id="KW-0472">Membrane</keyword>
<keyword evidence="1" id="KW-0812">Transmembrane</keyword>
<feature type="transmembrane region" description="Helical" evidence="1">
    <location>
        <begin position="66"/>
        <end position="90"/>
    </location>
</feature>
<dbReference type="EMBL" id="BSUL01000001">
    <property type="protein sequence ID" value="GMA29542.1"/>
    <property type="molecule type" value="Genomic_DNA"/>
</dbReference>
<proteinExistence type="predicted"/>
<keyword evidence="3" id="KW-1185">Reference proteome</keyword>
<reference evidence="2 3" key="1">
    <citation type="journal article" date="2014" name="Int. J. Syst. Evol. Microbiol.">
        <title>Complete genome sequence of Corynebacterium casei LMG S-19264T (=DSM 44701T), isolated from a smear-ripened cheese.</title>
        <authorList>
            <consortium name="US DOE Joint Genome Institute (JGI-PGF)"/>
            <person name="Walter F."/>
            <person name="Albersmeier A."/>
            <person name="Kalinowski J."/>
            <person name="Ruckert C."/>
        </authorList>
    </citation>
    <scope>NUCLEOTIDE SEQUENCE [LARGE SCALE GENOMIC DNA]</scope>
    <source>
        <strain evidence="2 3">NBRC 112289</strain>
    </source>
</reference>
<gene>
    <name evidence="2" type="ORF">GCM10025874_27950</name>
</gene>